<comment type="caution">
    <text evidence="7">The sequence shown here is derived from an EMBL/GenBank/DDBJ whole genome shotgun (WGS) entry which is preliminary data.</text>
</comment>
<dbReference type="GO" id="GO:0046872">
    <property type="term" value="F:metal ion binding"/>
    <property type="evidence" value="ECO:0007669"/>
    <property type="project" value="UniProtKB-KW"/>
</dbReference>
<dbReference type="SMART" id="SM00332">
    <property type="entry name" value="PP2Cc"/>
    <property type="match status" value="1"/>
</dbReference>
<dbReference type="STRING" id="65357.A0A024GH96"/>
<evidence type="ECO:0000256" key="4">
    <source>
        <dbReference type="ARBA" id="ARBA00022912"/>
    </source>
</evidence>
<dbReference type="InParanoid" id="A0A024GH96"/>
<accession>A0A024GH96</accession>
<dbReference type="GO" id="GO:0016020">
    <property type="term" value="C:membrane"/>
    <property type="evidence" value="ECO:0007669"/>
    <property type="project" value="UniProtKB-SubCell"/>
</dbReference>
<dbReference type="Gene3D" id="3.40.1350.10">
    <property type="match status" value="1"/>
</dbReference>
<evidence type="ECO:0000256" key="1">
    <source>
        <dbReference type="ARBA" id="ARBA00004170"/>
    </source>
</evidence>
<protein>
    <recommendedName>
        <fullName evidence="6">PPM-type phosphatase domain-containing protein</fullName>
    </recommendedName>
</protein>
<dbReference type="PROSITE" id="PS01032">
    <property type="entry name" value="PPM_1"/>
    <property type="match status" value="1"/>
</dbReference>
<dbReference type="Pfam" id="PF04471">
    <property type="entry name" value="Mrr_cat"/>
    <property type="match status" value="1"/>
</dbReference>
<sequence length="490" mass="54666">MKYKLTNFSESRVRGALLRHFSNKGTEFEIKVERTLRALSCDLVQTPASQDGGIDHNGVWRFPDQKEIQIITQCKNESKPVSVETLRAFQGVLQLQVSNVVGLIASSSGYSMYAQRFFQRMRQPAILSTLEYDAITKETENDCFTSFLLNVPAQALLPRLSIGTAFRASAVFNIETVSVAARFAKETYVLHLMALLVAYLLWRMIIPTWTTTPSPFDAPICPPIDLRVHYRYGVSQMKGRRPYMEDRHIAYAMLNGDPEQSFYGVFDGHGGAGAANYCVQALCQNIVNEPSLQKEPMEALKKGFIQTDRDYVDLAARSNAEDGSTAVVILTRGDTIYVAHAGDSRAILVNKDSDVSVLTSDHKPNRPDEKRRIQELGGSVVFWGVWRVSGVLAVSRAIGDRLLKPLVAAEPEVKKFIRTDQDLFIVVASDGVWDTISNEEAAELVTQYTNPQEAAKSLMEEAYKRGSMDNICVMVIDLTQKFTLENAQSP</sequence>
<dbReference type="GO" id="GO:0004519">
    <property type="term" value="F:endonuclease activity"/>
    <property type="evidence" value="ECO:0007669"/>
    <property type="project" value="InterPro"/>
</dbReference>
<evidence type="ECO:0000256" key="5">
    <source>
        <dbReference type="RuleBase" id="RU003465"/>
    </source>
</evidence>
<keyword evidence="3 5" id="KW-0378">Hydrolase</keyword>
<dbReference type="InterPro" id="IPR007560">
    <property type="entry name" value="Restrct_endonuc_IV_Mrr"/>
</dbReference>
<proteinExistence type="inferred from homology"/>
<dbReference type="EMBL" id="CAIX01000105">
    <property type="protein sequence ID" value="CCI45717.1"/>
    <property type="molecule type" value="Genomic_DNA"/>
</dbReference>
<keyword evidence="2" id="KW-0479">Metal-binding</keyword>
<dbReference type="PANTHER" id="PTHR47992">
    <property type="entry name" value="PROTEIN PHOSPHATASE"/>
    <property type="match status" value="1"/>
</dbReference>
<dbReference type="InterPro" id="IPR001932">
    <property type="entry name" value="PPM-type_phosphatase-like_dom"/>
</dbReference>
<dbReference type="CDD" id="cd00143">
    <property type="entry name" value="PP2Cc"/>
    <property type="match status" value="1"/>
</dbReference>
<dbReference type="InterPro" id="IPR011856">
    <property type="entry name" value="tRNA_endonuc-like_dom_sf"/>
</dbReference>
<comment type="subcellular location">
    <subcellularLocation>
        <location evidence="1">Membrane</location>
        <topology evidence="1">Peripheral membrane protein</topology>
    </subcellularLocation>
</comment>
<dbReference type="GO" id="GO:0003677">
    <property type="term" value="F:DNA binding"/>
    <property type="evidence" value="ECO:0007669"/>
    <property type="project" value="InterPro"/>
</dbReference>
<comment type="similarity">
    <text evidence="5">Belongs to the PP2C family.</text>
</comment>
<evidence type="ECO:0000256" key="2">
    <source>
        <dbReference type="ARBA" id="ARBA00022723"/>
    </source>
</evidence>
<dbReference type="SUPFAM" id="SSF81606">
    <property type="entry name" value="PP2C-like"/>
    <property type="match status" value="1"/>
</dbReference>
<dbReference type="SMART" id="SM00331">
    <property type="entry name" value="PP2C_SIG"/>
    <property type="match status" value="1"/>
</dbReference>
<evidence type="ECO:0000313" key="7">
    <source>
        <dbReference type="EMBL" id="CCI45717.1"/>
    </source>
</evidence>
<dbReference type="GO" id="GO:0009307">
    <property type="term" value="P:DNA restriction-modification system"/>
    <property type="evidence" value="ECO:0007669"/>
    <property type="project" value="InterPro"/>
</dbReference>
<dbReference type="InterPro" id="IPR015655">
    <property type="entry name" value="PP2C"/>
</dbReference>
<dbReference type="InterPro" id="IPR000222">
    <property type="entry name" value="PP2C_BS"/>
</dbReference>
<keyword evidence="8" id="KW-1185">Reference proteome</keyword>
<dbReference type="AlphaFoldDB" id="A0A024GH96"/>
<name>A0A024GH96_9STRA</name>
<evidence type="ECO:0000256" key="3">
    <source>
        <dbReference type="ARBA" id="ARBA00022801"/>
    </source>
</evidence>
<gene>
    <name evidence="7" type="ORF">BN9_066140</name>
</gene>
<organism evidence="7 8">
    <name type="scientific">Albugo candida</name>
    <dbReference type="NCBI Taxonomy" id="65357"/>
    <lineage>
        <taxon>Eukaryota</taxon>
        <taxon>Sar</taxon>
        <taxon>Stramenopiles</taxon>
        <taxon>Oomycota</taxon>
        <taxon>Peronosporomycetes</taxon>
        <taxon>Albuginales</taxon>
        <taxon>Albuginaceae</taxon>
        <taxon>Albugo</taxon>
    </lineage>
</organism>
<dbReference type="InterPro" id="IPR036457">
    <property type="entry name" value="PPM-type-like_dom_sf"/>
</dbReference>
<evidence type="ECO:0000259" key="6">
    <source>
        <dbReference type="PROSITE" id="PS51746"/>
    </source>
</evidence>
<dbReference type="Pfam" id="PF00481">
    <property type="entry name" value="PP2C"/>
    <property type="match status" value="1"/>
</dbReference>
<reference evidence="7 8" key="1">
    <citation type="submission" date="2012-05" db="EMBL/GenBank/DDBJ databases">
        <title>Recombination and specialization in a pathogen metapopulation.</title>
        <authorList>
            <person name="Gardiner A."/>
            <person name="Kemen E."/>
            <person name="Schultz-Larsen T."/>
            <person name="MacLean D."/>
            <person name="Van Oosterhout C."/>
            <person name="Jones J.D.G."/>
        </authorList>
    </citation>
    <scope>NUCLEOTIDE SEQUENCE [LARGE SCALE GENOMIC DNA]</scope>
    <source>
        <strain evidence="7 8">Ac Nc2</strain>
    </source>
</reference>
<dbReference type="Gene3D" id="3.60.40.10">
    <property type="entry name" value="PPM-type phosphatase domain"/>
    <property type="match status" value="1"/>
</dbReference>
<feature type="domain" description="PPM-type phosphatase" evidence="6">
    <location>
        <begin position="231"/>
        <end position="478"/>
    </location>
</feature>
<dbReference type="GO" id="GO:0004722">
    <property type="term" value="F:protein serine/threonine phosphatase activity"/>
    <property type="evidence" value="ECO:0007669"/>
    <property type="project" value="InterPro"/>
</dbReference>
<dbReference type="PROSITE" id="PS51746">
    <property type="entry name" value="PPM_2"/>
    <property type="match status" value="1"/>
</dbReference>
<dbReference type="OrthoDB" id="10264738at2759"/>
<keyword evidence="4 5" id="KW-0904">Protein phosphatase</keyword>
<evidence type="ECO:0000313" key="8">
    <source>
        <dbReference type="Proteomes" id="UP000053237"/>
    </source>
</evidence>
<dbReference type="Proteomes" id="UP000053237">
    <property type="component" value="Unassembled WGS sequence"/>
</dbReference>